<protein>
    <submittedName>
        <fullName evidence="1">Uncharacterized protein</fullName>
    </submittedName>
</protein>
<evidence type="ECO:0000313" key="2">
    <source>
        <dbReference type="Proteomes" id="UP000828048"/>
    </source>
</evidence>
<name>A0ACB7XWR8_9ERIC</name>
<dbReference type="EMBL" id="CM037151">
    <property type="protein sequence ID" value="KAH7845028.1"/>
    <property type="molecule type" value="Genomic_DNA"/>
</dbReference>
<keyword evidence="2" id="KW-1185">Reference proteome</keyword>
<dbReference type="Proteomes" id="UP000828048">
    <property type="component" value="Chromosome 1"/>
</dbReference>
<gene>
    <name evidence="1" type="ORF">Vadar_034371</name>
</gene>
<organism evidence="1 2">
    <name type="scientific">Vaccinium darrowii</name>
    <dbReference type="NCBI Taxonomy" id="229202"/>
    <lineage>
        <taxon>Eukaryota</taxon>
        <taxon>Viridiplantae</taxon>
        <taxon>Streptophyta</taxon>
        <taxon>Embryophyta</taxon>
        <taxon>Tracheophyta</taxon>
        <taxon>Spermatophyta</taxon>
        <taxon>Magnoliopsida</taxon>
        <taxon>eudicotyledons</taxon>
        <taxon>Gunneridae</taxon>
        <taxon>Pentapetalae</taxon>
        <taxon>asterids</taxon>
        <taxon>Ericales</taxon>
        <taxon>Ericaceae</taxon>
        <taxon>Vaccinioideae</taxon>
        <taxon>Vaccinieae</taxon>
        <taxon>Vaccinium</taxon>
    </lineage>
</organism>
<reference evidence="1 2" key="1">
    <citation type="journal article" date="2021" name="Hortic Res">
        <title>High-quality reference genome and annotation aids understanding of berry development for evergreen blueberry (Vaccinium darrowii).</title>
        <authorList>
            <person name="Yu J."/>
            <person name="Hulse-Kemp A.M."/>
            <person name="Babiker E."/>
            <person name="Staton M."/>
        </authorList>
    </citation>
    <scope>NUCLEOTIDE SEQUENCE [LARGE SCALE GENOMIC DNA]</scope>
    <source>
        <strain evidence="2">cv. NJ 8807/NJ 8810</strain>
        <tissue evidence="1">Young leaf</tissue>
    </source>
</reference>
<accession>A0ACB7XWR8</accession>
<proteinExistence type="predicted"/>
<comment type="caution">
    <text evidence="1">The sequence shown here is derived from an EMBL/GenBank/DDBJ whole genome shotgun (WGS) entry which is preliminary data.</text>
</comment>
<sequence length="158" mass="16576">MEVGKPRVRFSELGLRLLAFSLTAAIVIAVGKQTKIVAGSLSFQLSLLSTYLVVGDAIACAYAIISLVLITLASKGGNKGGLTLMITTFDLVMVALLYSGSGATTAVSLIALKGNSHAQWKKQCNVFGKFCHQMLAGLVLSLVASTIFLLISALNLQN</sequence>
<evidence type="ECO:0000313" key="1">
    <source>
        <dbReference type="EMBL" id="KAH7845028.1"/>
    </source>
</evidence>